<accession>A0A9X1WB87</accession>
<comment type="caution">
    <text evidence="1">The sequence shown here is derived from an EMBL/GenBank/DDBJ whole genome shotgun (WGS) entry which is preliminary data.</text>
</comment>
<organism evidence="1 2">
    <name type="scientific">Vibrio gelatinilyticus</name>
    <dbReference type="NCBI Taxonomy" id="2893468"/>
    <lineage>
        <taxon>Bacteria</taxon>
        <taxon>Pseudomonadati</taxon>
        <taxon>Pseudomonadota</taxon>
        <taxon>Gammaproteobacteria</taxon>
        <taxon>Vibrionales</taxon>
        <taxon>Vibrionaceae</taxon>
        <taxon>Vibrio</taxon>
    </lineage>
</organism>
<dbReference type="AlphaFoldDB" id="A0A9X1WB87"/>
<keyword evidence="2" id="KW-1185">Reference proteome</keyword>
<evidence type="ECO:0000313" key="1">
    <source>
        <dbReference type="EMBL" id="MCJ2376235.1"/>
    </source>
</evidence>
<sequence length="116" mass="13351">MQEKEFQQLVMTLCLRNSVPEVLTTLKESADSDIVDAAQSLAGQFALAEVEGEQRIYHVSKQLDDEGEEQEFVEHIMNEGEDIIKFVAWFFDIMFEVKPSDTYRAAGKTYRQPKRS</sequence>
<dbReference type="RefSeq" id="WP_244355676.1">
    <property type="nucleotide sequence ID" value="NZ_JAJNNZ010000003.1"/>
</dbReference>
<name>A0A9X1WB87_9VIBR</name>
<proteinExistence type="predicted"/>
<dbReference type="EMBL" id="JAJNNZ010000003">
    <property type="protein sequence ID" value="MCJ2376235.1"/>
    <property type="molecule type" value="Genomic_DNA"/>
</dbReference>
<gene>
    <name evidence="1" type="ORF">LNL84_05240</name>
</gene>
<evidence type="ECO:0000313" key="2">
    <source>
        <dbReference type="Proteomes" id="UP001139488"/>
    </source>
</evidence>
<dbReference type="Proteomes" id="UP001139488">
    <property type="component" value="Unassembled WGS sequence"/>
</dbReference>
<protein>
    <submittedName>
        <fullName evidence="1">Uncharacterized protein</fullName>
    </submittedName>
</protein>
<reference evidence="1" key="1">
    <citation type="submission" date="2021-11" db="EMBL/GenBank/DDBJ databases">
        <title>Vibrio ZSDE26 sp. nov. and Vibrio ZSDZ34 sp. nov., isolated from coastal seawater in Qingdao.</title>
        <authorList>
            <person name="Zhang P."/>
        </authorList>
    </citation>
    <scope>NUCLEOTIDE SEQUENCE</scope>
    <source>
        <strain evidence="1">ZSDZ34</strain>
    </source>
</reference>